<comment type="cofactor">
    <cofactor evidence="4">
        <name>Mg(2+)</name>
        <dbReference type="ChEBI" id="CHEBI:18420"/>
    </cofactor>
</comment>
<keyword evidence="6" id="KW-1185">Reference proteome</keyword>
<evidence type="ECO:0000256" key="2">
    <source>
        <dbReference type="ARBA" id="ARBA00022741"/>
    </source>
</evidence>
<dbReference type="EC" id="6.3.3.2" evidence="4"/>
<dbReference type="RefSeq" id="WP_377326875.1">
    <property type="nucleotide sequence ID" value="NZ_JBHUMZ010000007.1"/>
</dbReference>
<comment type="similarity">
    <text evidence="1 4">Belongs to the 5-formyltetrahydrofolate cyclo-ligase family.</text>
</comment>
<sequence length="184" mass="21834">MYKDTFRVLSKRLLKHISKEDRKHYLDQISTKLYESEWWKNSEVIAMTIAREIELSTLPIIEHGWKQGKQIVVPKCKPESHEMNFYIFTNQHELENVYLDLYEPKEDPNKLVKPSDIDLMVVPGLLFDHQGYRIGYGGGYYDRYLSKYHQSKISLAMEQQVVKHVPHDEYDLPVDAVITEKKIY</sequence>
<dbReference type="Pfam" id="PF01812">
    <property type="entry name" value="5-FTHF_cyc-lig"/>
    <property type="match status" value="1"/>
</dbReference>
<dbReference type="GO" id="GO:0030272">
    <property type="term" value="F:5-formyltetrahydrofolate cyclo-ligase activity"/>
    <property type="evidence" value="ECO:0007669"/>
    <property type="project" value="UniProtKB-EC"/>
</dbReference>
<name>A0ABW5Q6I0_9BACI</name>
<dbReference type="Gene3D" id="3.40.50.10420">
    <property type="entry name" value="NagB/RpiA/CoA transferase-like"/>
    <property type="match status" value="1"/>
</dbReference>
<organism evidence="5 6">
    <name type="scientific">Piscibacillus salipiscarius</name>
    <dbReference type="NCBI Taxonomy" id="299480"/>
    <lineage>
        <taxon>Bacteria</taxon>
        <taxon>Bacillati</taxon>
        <taxon>Bacillota</taxon>
        <taxon>Bacilli</taxon>
        <taxon>Bacillales</taxon>
        <taxon>Bacillaceae</taxon>
        <taxon>Piscibacillus</taxon>
    </lineage>
</organism>
<dbReference type="Proteomes" id="UP001597452">
    <property type="component" value="Unassembled WGS sequence"/>
</dbReference>
<keyword evidence="2 4" id="KW-0547">Nucleotide-binding</keyword>
<evidence type="ECO:0000256" key="4">
    <source>
        <dbReference type="RuleBase" id="RU361279"/>
    </source>
</evidence>
<keyword evidence="4" id="KW-0479">Metal-binding</keyword>
<keyword evidence="5" id="KW-0436">Ligase</keyword>
<reference evidence="6" key="1">
    <citation type="journal article" date="2019" name="Int. J. Syst. Evol. Microbiol.">
        <title>The Global Catalogue of Microorganisms (GCM) 10K type strain sequencing project: providing services to taxonomists for standard genome sequencing and annotation.</title>
        <authorList>
            <consortium name="The Broad Institute Genomics Platform"/>
            <consortium name="The Broad Institute Genome Sequencing Center for Infectious Disease"/>
            <person name="Wu L."/>
            <person name="Ma J."/>
        </authorList>
    </citation>
    <scope>NUCLEOTIDE SEQUENCE [LARGE SCALE GENOMIC DNA]</scope>
    <source>
        <strain evidence="6">TISTR 1571</strain>
    </source>
</reference>
<evidence type="ECO:0000256" key="3">
    <source>
        <dbReference type="ARBA" id="ARBA00022840"/>
    </source>
</evidence>
<comment type="catalytic activity">
    <reaction evidence="4">
        <text>(6S)-5-formyl-5,6,7,8-tetrahydrofolate + ATP = (6R)-5,10-methenyltetrahydrofolate + ADP + phosphate</text>
        <dbReference type="Rhea" id="RHEA:10488"/>
        <dbReference type="ChEBI" id="CHEBI:30616"/>
        <dbReference type="ChEBI" id="CHEBI:43474"/>
        <dbReference type="ChEBI" id="CHEBI:57455"/>
        <dbReference type="ChEBI" id="CHEBI:57457"/>
        <dbReference type="ChEBI" id="CHEBI:456216"/>
        <dbReference type="EC" id="6.3.3.2"/>
    </reaction>
</comment>
<comment type="caution">
    <text evidence="5">The sequence shown here is derived from an EMBL/GenBank/DDBJ whole genome shotgun (WGS) entry which is preliminary data.</text>
</comment>
<dbReference type="PIRSF" id="PIRSF006806">
    <property type="entry name" value="FTHF_cligase"/>
    <property type="match status" value="1"/>
</dbReference>
<dbReference type="InterPro" id="IPR024185">
    <property type="entry name" value="FTHF_cligase-like_sf"/>
</dbReference>
<dbReference type="EMBL" id="JBHUMZ010000007">
    <property type="protein sequence ID" value="MFD2637446.1"/>
    <property type="molecule type" value="Genomic_DNA"/>
</dbReference>
<dbReference type="PANTHER" id="PTHR23407">
    <property type="entry name" value="ATPASE INHIBITOR/5-FORMYLTETRAHYDROFOLATE CYCLO-LIGASE"/>
    <property type="match status" value="1"/>
</dbReference>
<gene>
    <name evidence="5" type="ORF">ACFSW4_00970</name>
</gene>
<dbReference type="InterPro" id="IPR002698">
    <property type="entry name" value="FTHF_cligase"/>
</dbReference>
<proteinExistence type="inferred from homology"/>
<keyword evidence="3 4" id="KW-0067">ATP-binding</keyword>
<dbReference type="PANTHER" id="PTHR23407:SF1">
    <property type="entry name" value="5-FORMYLTETRAHYDROFOLATE CYCLO-LIGASE"/>
    <property type="match status" value="1"/>
</dbReference>
<protein>
    <recommendedName>
        <fullName evidence="4">5-formyltetrahydrofolate cyclo-ligase</fullName>
        <ecNumber evidence="4">6.3.3.2</ecNumber>
    </recommendedName>
</protein>
<evidence type="ECO:0000313" key="6">
    <source>
        <dbReference type="Proteomes" id="UP001597452"/>
    </source>
</evidence>
<accession>A0ABW5Q6I0</accession>
<keyword evidence="4" id="KW-0460">Magnesium</keyword>
<evidence type="ECO:0000256" key="1">
    <source>
        <dbReference type="ARBA" id="ARBA00010638"/>
    </source>
</evidence>
<dbReference type="InterPro" id="IPR037171">
    <property type="entry name" value="NagB/RpiA_transferase-like"/>
</dbReference>
<dbReference type="SUPFAM" id="SSF100950">
    <property type="entry name" value="NagB/RpiA/CoA transferase-like"/>
    <property type="match status" value="1"/>
</dbReference>
<evidence type="ECO:0000313" key="5">
    <source>
        <dbReference type="EMBL" id="MFD2637446.1"/>
    </source>
</evidence>
<dbReference type="NCBIfam" id="TIGR02727">
    <property type="entry name" value="MTHFS_bact"/>
    <property type="match status" value="1"/>
</dbReference>